<reference evidence="1 2" key="1">
    <citation type="submission" date="2020-09" db="EMBL/GenBank/DDBJ databases">
        <title>De no assembly of potato wild relative species, Solanum commersonii.</title>
        <authorList>
            <person name="Cho K."/>
        </authorList>
    </citation>
    <scope>NUCLEOTIDE SEQUENCE [LARGE SCALE GENOMIC DNA]</scope>
    <source>
        <strain evidence="1">LZ3.2</strain>
        <tissue evidence="1">Leaf</tissue>
    </source>
</reference>
<dbReference type="AlphaFoldDB" id="A0A9J5YKT5"/>
<sequence>MASPLPLVASTNSELNLKAIFRPGRFRDAANNQTNVPRRDMSVKGVQESVVRAFLDLWFFYKGNAVAYLVFHIAELLLAVDLKKLKAPLCGEFHIN</sequence>
<organism evidence="1 2">
    <name type="scientific">Solanum commersonii</name>
    <name type="common">Commerson's wild potato</name>
    <name type="synonym">Commerson's nightshade</name>
    <dbReference type="NCBI Taxonomy" id="4109"/>
    <lineage>
        <taxon>Eukaryota</taxon>
        <taxon>Viridiplantae</taxon>
        <taxon>Streptophyta</taxon>
        <taxon>Embryophyta</taxon>
        <taxon>Tracheophyta</taxon>
        <taxon>Spermatophyta</taxon>
        <taxon>Magnoliopsida</taxon>
        <taxon>eudicotyledons</taxon>
        <taxon>Gunneridae</taxon>
        <taxon>Pentapetalae</taxon>
        <taxon>asterids</taxon>
        <taxon>lamiids</taxon>
        <taxon>Solanales</taxon>
        <taxon>Solanaceae</taxon>
        <taxon>Solanoideae</taxon>
        <taxon>Solaneae</taxon>
        <taxon>Solanum</taxon>
    </lineage>
</organism>
<evidence type="ECO:0000313" key="1">
    <source>
        <dbReference type="EMBL" id="KAG5600969.1"/>
    </source>
</evidence>
<accession>A0A9J5YKT5</accession>
<protein>
    <submittedName>
        <fullName evidence="1">Uncharacterized protein</fullName>
    </submittedName>
</protein>
<name>A0A9J5YKT5_SOLCO</name>
<comment type="caution">
    <text evidence="1">The sequence shown here is derived from an EMBL/GenBank/DDBJ whole genome shotgun (WGS) entry which is preliminary data.</text>
</comment>
<dbReference type="EMBL" id="JACXVP010000006">
    <property type="protein sequence ID" value="KAG5600969.1"/>
    <property type="molecule type" value="Genomic_DNA"/>
</dbReference>
<keyword evidence="2" id="KW-1185">Reference proteome</keyword>
<proteinExistence type="predicted"/>
<gene>
    <name evidence="1" type="ORF">H5410_032339</name>
</gene>
<dbReference type="OrthoDB" id="1742202at2759"/>
<dbReference type="Proteomes" id="UP000824120">
    <property type="component" value="Chromosome 6"/>
</dbReference>
<evidence type="ECO:0000313" key="2">
    <source>
        <dbReference type="Proteomes" id="UP000824120"/>
    </source>
</evidence>